<evidence type="ECO:0000313" key="2">
    <source>
        <dbReference type="EMBL" id="MEN2789157.1"/>
    </source>
</evidence>
<keyword evidence="2" id="KW-0378">Hydrolase</keyword>
<dbReference type="Proteomes" id="UP001419910">
    <property type="component" value="Unassembled WGS sequence"/>
</dbReference>
<comment type="caution">
    <text evidence="2">The sequence shown here is derived from an EMBL/GenBank/DDBJ whole genome shotgun (WGS) entry which is preliminary data.</text>
</comment>
<sequence>MISDAFNRAGRFDPATLATIGPALQAFVDRGELAGVVTLTSHRGEIVQAETIGWRDIETKTPMRPDTLFRIASMTKPITSVTALMLVEEGRIALDDPISRWVPELAAPRVLRDATGPLDDTVPARRAITIEDLLTHRSGIAYGFSSEGPLKQAYEETLGDPAMNRLTPDLWLAALGTLPLAYQPGALFHYGHSTDVLGFLISRVEGKPLRQILQERLFAPLGMVDTDFWLPREKRGRLASLYGYHEAPGQLVKIEPEMYDEPAAYSPGGGGLISSAPDYHRFARMLLGEGALEGIRVLRPETVRLMRANRLTEAQREVPFGGMALWQKNGFGLGLSIAEDPVGNPYACGAPGSMTWPGIFGTWWQADPVNDLIMIYLIQHQVPVSANSGATIATGRGAAGRRALPLYQQATYAALRGTLALAEQGSHR</sequence>
<dbReference type="InterPro" id="IPR050789">
    <property type="entry name" value="Diverse_Enzym_Activities"/>
</dbReference>
<dbReference type="EMBL" id="JBDIME010000003">
    <property type="protein sequence ID" value="MEN2789157.1"/>
    <property type="molecule type" value="Genomic_DNA"/>
</dbReference>
<dbReference type="Gene3D" id="3.40.710.10">
    <property type="entry name" value="DD-peptidase/beta-lactamase superfamily"/>
    <property type="match status" value="1"/>
</dbReference>
<organism evidence="2 3">
    <name type="scientific">Sphingomonas oligophenolica</name>
    <dbReference type="NCBI Taxonomy" id="301154"/>
    <lineage>
        <taxon>Bacteria</taxon>
        <taxon>Pseudomonadati</taxon>
        <taxon>Pseudomonadota</taxon>
        <taxon>Alphaproteobacteria</taxon>
        <taxon>Sphingomonadales</taxon>
        <taxon>Sphingomonadaceae</taxon>
        <taxon>Sphingomonas</taxon>
    </lineage>
</organism>
<accession>A0ABU9Y035</accession>
<protein>
    <submittedName>
        <fullName evidence="2">Serine hydrolase domain-containing protein</fullName>
        <ecNumber evidence="2">3.1.1.103</ecNumber>
    </submittedName>
</protein>
<evidence type="ECO:0000313" key="3">
    <source>
        <dbReference type="Proteomes" id="UP001419910"/>
    </source>
</evidence>
<proteinExistence type="predicted"/>
<feature type="domain" description="Beta-lactamase-related" evidence="1">
    <location>
        <begin position="24"/>
        <end position="387"/>
    </location>
</feature>
<dbReference type="EC" id="3.1.1.103" evidence="2"/>
<gene>
    <name evidence="2" type="ORF">ABC974_05930</name>
</gene>
<keyword evidence="3" id="KW-1185">Reference proteome</keyword>
<dbReference type="PANTHER" id="PTHR43283:SF3">
    <property type="entry name" value="BETA-LACTAMASE FAMILY PROTEIN (AFU_ORTHOLOGUE AFUA_5G07500)"/>
    <property type="match status" value="1"/>
</dbReference>
<dbReference type="SUPFAM" id="SSF56601">
    <property type="entry name" value="beta-lactamase/transpeptidase-like"/>
    <property type="match status" value="1"/>
</dbReference>
<dbReference type="Pfam" id="PF00144">
    <property type="entry name" value="Beta-lactamase"/>
    <property type="match status" value="1"/>
</dbReference>
<reference evidence="2 3" key="1">
    <citation type="submission" date="2024-05" db="EMBL/GenBank/DDBJ databases">
        <authorList>
            <person name="Liu Q."/>
            <person name="Xin Y.-H."/>
        </authorList>
    </citation>
    <scope>NUCLEOTIDE SEQUENCE [LARGE SCALE GENOMIC DNA]</scope>
    <source>
        <strain evidence="2 3">CGMCC 1.10181</strain>
    </source>
</reference>
<dbReference type="InterPro" id="IPR001466">
    <property type="entry name" value="Beta-lactam-related"/>
</dbReference>
<name>A0ABU9Y035_9SPHN</name>
<dbReference type="InterPro" id="IPR012338">
    <property type="entry name" value="Beta-lactam/transpept-like"/>
</dbReference>
<dbReference type="GO" id="GO:0016787">
    <property type="term" value="F:hydrolase activity"/>
    <property type="evidence" value="ECO:0007669"/>
    <property type="project" value="UniProtKB-KW"/>
</dbReference>
<evidence type="ECO:0000259" key="1">
    <source>
        <dbReference type="Pfam" id="PF00144"/>
    </source>
</evidence>
<dbReference type="RefSeq" id="WP_343891811.1">
    <property type="nucleotide sequence ID" value="NZ_BAAAEH010000047.1"/>
</dbReference>
<dbReference type="PANTHER" id="PTHR43283">
    <property type="entry name" value="BETA-LACTAMASE-RELATED"/>
    <property type="match status" value="1"/>
</dbReference>